<accession>A0A1I7LER7</accession>
<dbReference type="RefSeq" id="WP_074956631.1">
    <property type="nucleotide sequence ID" value="NZ_FPBV01000041.1"/>
</dbReference>
<evidence type="ECO:0000256" key="1">
    <source>
        <dbReference type="SAM" id="Phobius"/>
    </source>
</evidence>
<organism evidence="2 3">
    <name type="scientific">Alicyclobacillus macrosporangiidus</name>
    <dbReference type="NCBI Taxonomy" id="392015"/>
    <lineage>
        <taxon>Bacteria</taxon>
        <taxon>Bacillati</taxon>
        <taxon>Bacillota</taxon>
        <taxon>Bacilli</taxon>
        <taxon>Bacillales</taxon>
        <taxon>Alicyclobacillaceae</taxon>
        <taxon>Alicyclobacillus</taxon>
    </lineage>
</organism>
<dbReference type="OrthoDB" id="9842921at2"/>
<dbReference type="AlphaFoldDB" id="A0A1I7LER7"/>
<keyword evidence="1" id="KW-0812">Transmembrane</keyword>
<evidence type="ECO:0000313" key="2">
    <source>
        <dbReference type="EMBL" id="SFV08104.1"/>
    </source>
</evidence>
<reference evidence="3" key="1">
    <citation type="submission" date="2016-10" db="EMBL/GenBank/DDBJ databases">
        <authorList>
            <person name="Varghese N."/>
        </authorList>
    </citation>
    <scope>NUCLEOTIDE SEQUENCE [LARGE SCALE GENOMIC DNA]</scope>
    <source>
        <strain evidence="3">DSM 17980</strain>
    </source>
</reference>
<keyword evidence="3" id="KW-1185">Reference proteome</keyword>
<protein>
    <submittedName>
        <fullName evidence="2">Uncharacterized protein</fullName>
    </submittedName>
</protein>
<dbReference type="Proteomes" id="UP000183508">
    <property type="component" value="Unassembled WGS sequence"/>
</dbReference>
<feature type="transmembrane region" description="Helical" evidence="1">
    <location>
        <begin position="7"/>
        <end position="34"/>
    </location>
</feature>
<gene>
    <name evidence="2" type="ORF">SAMN05421543_14117</name>
</gene>
<keyword evidence="1" id="KW-1133">Transmembrane helix</keyword>
<keyword evidence="1" id="KW-0472">Membrane</keyword>
<dbReference type="STRING" id="392015.SAMN05421543_14117"/>
<evidence type="ECO:0000313" key="3">
    <source>
        <dbReference type="Proteomes" id="UP000183508"/>
    </source>
</evidence>
<name>A0A1I7LER7_9BACL</name>
<sequence>MVMRDWYYGFVFALTPMVFGGVMLGMSICIHYIRNHEWELPDWGETIFSVGFWTTVVALLMFQFSIPFIAG</sequence>
<proteinExistence type="predicted"/>
<feature type="transmembrane region" description="Helical" evidence="1">
    <location>
        <begin position="46"/>
        <end position="70"/>
    </location>
</feature>
<dbReference type="EMBL" id="FPBV01000041">
    <property type="protein sequence ID" value="SFV08104.1"/>
    <property type="molecule type" value="Genomic_DNA"/>
</dbReference>